<comment type="caution">
    <text evidence="1">The sequence shown here is derived from an EMBL/GenBank/DDBJ whole genome shotgun (WGS) entry which is preliminary data.</text>
</comment>
<proteinExistence type="predicted"/>
<keyword evidence="2" id="KW-1185">Reference proteome</keyword>
<name>A0ACA9L175_9GLOM</name>
<dbReference type="EMBL" id="CAJVPM010003777">
    <property type="protein sequence ID" value="CAG8505679.1"/>
    <property type="molecule type" value="Genomic_DNA"/>
</dbReference>
<reference evidence="1" key="1">
    <citation type="submission" date="2021-06" db="EMBL/GenBank/DDBJ databases">
        <authorList>
            <person name="Kallberg Y."/>
            <person name="Tangrot J."/>
            <person name="Rosling A."/>
        </authorList>
    </citation>
    <scope>NUCLEOTIDE SEQUENCE</scope>
    <source>
        <strain evidence="1">AU212A</strain>
    </source>
</reference>
<accession>A0ACA9L175</accession>
<evidence type="ECO:0000313" key="2">
    <source>
        <dbReference type="Proteomes" id="UP000789860"/>
    </source>
</evidence>
<evidence type="ECO:0000313" key="1">
    <source>
        <dbReference type="EMBL" id="CAG8505679.1"/>
    </source>
</evidence>
<gene>
    <name evidence="1" type="ORF">SCALOS_LOCUS3439</name>
</gene>
<dbReference type="Proteomes" id="UP000789860">
    <property type="component" value="Unassembled WGS sequence"/>
</dbReference>
<organism evidence="1 2">
    <name type="scientific">Scutellospora calospora</name>
    <dbReference type="NCBI Taxonomy" id="85575"/>
    <lineage>
        <taxon>Eukaryota</taxon>
        <taxon>Fungi</taxon>
        <taxon>Fungi incertae sedis</taxon>
        <taxon>Mucoromycota</taxon>
        <taxon>Glomeromycotina</taxon>
        <taxon>Glomeromycetes</taxon>
        <taxon>Diversisporales</taxon>
        <taxon>Gigasporaceae</taxon>
        <taxon>Scutellospora</taxon>
    </lineage>
</organism>
<sequence>MENNIIIHIVDFLKDYAFSKFSKEHGHSDEDIEEFQKIADKTHKHLTSTGEHEADIDHEAMRNKHKKIYESEDDEDESEHSNEDLGHAAAFEAMKKMGGGDGDGGSFDKSALLSLAMSEGMKLWQSRKSSSGGGGKEEILQGACSMAMKLMNKGGDEGGGSGLA</sequence>
<protein>
    <submittedName>
        <fullName evidence="1">7411_t:CDS:1</fullName>
    </submittedName>
</protein>
<feature type="non-terminal residue" evidence="1">
    <location>
        <position position="164"/>
    </location>
</feature>